<keyword evidence="1" id="KW-1185">Reference proteome</keyword>
<evidence type="ECO:0000313" key="1">
    <source>
        <dbReference type="Proteomes" id="UP000038045"/>
    </source>
</evidence>
<dbReference type="GO" id="GO:1902884">
    <property type="term" value="P:positive regulation of response to oxidative stress"/>
    <property type="evidence" value="ECO:0007669"/>
    <property type="project" value="InterPro"/>
</dbReference>
<evidence type="ECO:0000313" key="2">
    <source>
        <dbReference type="WBParaSite" id="PTRK_0000091200.1"/>
    </source>
</evidence>
<dbReference type="GO" id="GO:0050650">
    <property type="term" value="P:chondroitin sulfate proteoglycan biosynthetic process"/>
    <property type="evidence" value="ECO:0007669"/>
    <property type="project" value="InterPro"/>
</dbReference>
<dbReference type="PANTHER" id="PTHR22900">
    <property type="entry name" value="PROTEIN CBG14245-RELATED"/>
    <property type="match status" value="1"/>
</dbReference>
<organism evidence="1 2">
    <name type="scientific">Parastrongyloides trichosuri</name>
    <name type="common">Possum-specific nematode worm</name>
    <dbReference type="NCBI Taxonomy" id="131310"/>
    <lineage>
        <taxon>Eukaryota</taxon>
        <taxon>Metazoa</taxon>
        <taxon>Ecdysozoa</taxon>
        <taxon>Nematoda</taxon>
        <taxon>Chromadorea</taxon>
        <taxon>Rhabditida</taxon>
        <taxon>Tylenchina</taxon>
        <taxon>Panagrolaimomorpha</taxon>
        <taxon>Strongyloidoidea</taxon>
        <taxon>Strongyloididae</taxon>
        <taxon>Parastrongyloides</taxon>
    </lineage>
</organism>
<dbReference type="PANTHER" id="PTHR22900:SF5">
    <property type="entry name" value="PROTEIN CBG14245"/>
    <property type="match status" value="1"/>
</dbReference>
<dbReference type="Pfam" id="PF03567">
    <property type="entry name" value="Sulfotransfer_2"/>
    <property type="match status" value="1"/>
</dbReference>
<dbReference type="GO" id="GO:0016020">
    <property type="term" value="C:membrane"/>
    <property type="evidence" value="ECO:0007669"/>
    <property type="project" value="InterPro"/>
</dbReference>
<dbReference type="AlphaFoldDB" id="A0A0N4Z216"/>
<protein>
    <submittedName>
        <fullName evidence="2">T5orf172 domain-containing protein</fullName>
    </submittedName>
</protein>
<name>A0A0N4Z216_PARTI</name>
<proteinExistence type="predicted"/>
<dbReference type="WBParaSite" id="PTRK_0000091200.1">
    <property type="protein sequence ID" value="PTRK_0000091200.1"/>
    <property type="gene ID" value="PTRK_0000091200"/>
</dbReference>
<dbReference type="InterPro" id="IPR007669">
    <property type="entry name" value="Chst-1-like"/>
</dbReference>
<accession>A0A0N4Z216</accession>
<dbReference type="InterPro" id="IPR005331">
    <property type="entry name" value="Sulfotransferase"/>
</dbReference>
<dbReference type="Proteomes" id="UP000038045">
    <property type="component" value="Unplaced"/>
</dbReference>
<dbReference type="GO" id="GO:0047756">
    <property type="term" value="F:chondroitin 4-sulfotransferase activity"/>
    <property type="evidence" value="ECO:0007669"/>
    <property type="project" value="InterPro"/>
</dbReference>
<sequence length="224" mass="27096">MEILKEPHLFGNKTYKYGPDVINANTYKQISNSRRHEIVVEEDGKWLWFAIKRNPLERFISSFVDKCINEVSNKRFGYEICYGCNSDVRCFVDVQLMRARLFMKNPIYIEETYEDRHFMPQSWFCNFEKYKNRIKIFKFEDKEGLLKNLNEITIKRGFKKDFVENLISDLFMAKTAHSTLNSEIRKKIKRQILNDKKLLRKIYNLYYIDYKTFGYRSPEPLIKQ</sequence>
<reference evidence="2" key="1">
    <citation type="submission" date="2017-02" db="UniProtKB">
        <authorList>
            <consortium name="WormBaseParasite"/>
        </authorList>
    </citation>
    <scope>IDENTIFICATION</scope>
</reference>